<dbReference type="EMBL" id="JAUSTY010000003">
    <property type="protein sequence ID" value="MDQ0164961.1"/>
    <property type="molecule type" value="Genomic_DNA"/>
</dbReference>
<proteinExistence type="predicted"/>
<keyword evidence="3" id="KW-1185">Reference proteome</keyword>
<comment type="caution">
    <text evidence="2">The sequence shown here is derived from an EMBL/GenBank/DDBJ whole genome shotgun (WGS) entry which is preliminary data.</text>
</comment>
<dbReference type="GO" id="GO:0016787">
    <property type="term" value="F:hydrolase activity"/>
    <property type="evidence" value="ECO:0007669"/>
    <property type="project" value="UniProtKB-KW"/>
</dbReference>
<organism evidence="2 3">
    <name type="scientific">Caldalkalibacillus horti</name>
    <dbReference type="NCBI Taxonomy" id="77523"/>
    <lineage>
        <taxon>Bacteria</taxon>
        <taxon>Bacillati</taxon>
        <taxon>Bacillota</taxon>
        <taxon>Bacilli</taxon>
        <taxon>Bacillales</taxon>
        <taxon>Bacillaceae</taxon>
        <taxon>Caldalkalibacillus</taxon>
    </lineage>
</organism>
<dbReference type="SUPFAM" id="SSF56235">
    <property type="entry name" value="N-terminal nucleophile aminohydrolases (Ntn hydrolases)"/>
    <property type="match status" value="1"/>
</dbReference>
<feature type="domain" description="Peptidase C45 hydrolase" evidence="1">
    <location>
        <begin position="106"/>
        <end position="317"/>
    </location>
</feature>
<accession>A0ABT9VVE4</accession>
<dbReference type="Gene3D" id="3.60.60.10">
    <property type="entry name" value="Penicillin V Acylase, Chain A"/>
    <property type="match status" value="1"/>
</dbReference>
<name>A0ABT9VVE4_9BACI</name>
<keyword evidence="2" id="KW-0378">Hydrolase</keyword>
<evidence type="ECO:0000259" key="1">
    <source>
        <dbReference type="Pfam" id="PF03417"/>
    </source>
</evidence>
<dbReference type="Pfam" id="PF03417">
    <property type="entry name" value="AAT"/>
    <property type="match status" value="1"/>
</dbReference>
<dbReference type="RefSeq" id="WP_307391356.1">
    <property type="nucleotide sequence ID" value="NZ_BAAADK010000010.1"/>
</dbReference>
<dbReference type="PANTHER" id="PTHR34180">
    <property type="entry name" value="PEPTIDASE C45"/>
    <property type="match status" value="1"/>
</dbReference>
<dbReference type="CDD" id="cd01935">
    <property type="entry name" value="Ntn_CGH_like"/>
    <property type="match status" value="1"/>
</dbReference>
<dbReference type="Proteomes" id="UP001235840">
    <property type="component" value="Unassembled WGS sequence"/>
</dbReference>
<dbReference type="InterPro" id="IPR029055">
    <property type="entry name" value="Ntn_hydrolases_N"/>
</dbReference>
<evidence type="ECO:0000313" key="3">
    <source>
        <dbReference type="Proteomes" id="UP001235840"/>
    </source>
</evidence>
<dbReference type="InterPro" id="IPR047794">
    <property type="entry name" value="C45_proenzyme-like"/>
</dbReference>
<dbReference type="InterPro" id="IPR047801">
    <property type="entry name" value="Peptidase_C45"/>
</dbReference>
<gene>
    <name evidence="2" type="ORF">J2S11_000861</name>
</gene>
<dbReference type="PANTHER" id="PTHR34180:SF1">
    <property type="entry name" value="BETA-ALANYL-DOPAMINE_CARCININE HYDROLASE"/>
    <property type="match status" value="1"/>
</dbReference>
<evidence type="ECO:0000313" key="2">
    <source>
        <dbReference type="EMBL" id="MDQ0164961.1"/>
    </source>
</evidence>
<dbReference type="InterPro" id="IPR005079">
    <property type="entry name" value="Peptidase_C45_hydrolase"/>
</dbReference>
<reference evidence="2 3" key="1">
    <citation type="submission" date="2023-07" db="EMBL/GenBank/DDBJ databases">
        <title>Genomic Encyclopedia of Type Strains, Phase IV (KMG-IV): sequencing the most valuable type-strain genomes for metagenomic binning, comparative biology and taxonomic classification.</title>
        <authorList>
            <person name="Goeker M."/>
        </authorList>
    </citation>
    <scope>NUCLEOTIDE SEQUENCE [LARGE SCALE GENOMIC DNA]</scope>
    <source>
        <strain evidence="2 3">DSM 12751</strain>
    </source>
</reference>
<sequence length="347" mass="39349">MRDFKYEDLIVKVIELKGNYKEIGFTQGKTIDPAIHRACENLMMFRETAFSDTEAREVVQALLPQLGEEIDGLAAGLGIPLERALELYSGYDFPFPEMGCTTMIQGDYYVRNYDFGPSFYDARFVFNKPNNGYASVGFSGQIIGRLDGMNEKGLTVGLHFVNNKKGEKGFVATTIGRSILDHCSNTDEAINLIEKLPHGYAFNYSITDKYGNSALVEASPHKQHIEKVNPVMCTNHFLHQDMRSENREYIQSSLERRSFLQELSTWREELSPLQLFRQFNDEKSPLFYKQYQQFFGTLHTVVYSPKTLDVMVGVGGNSEPIALSLKDWLDSSAQLPDIIKGRIQLGV</sequence>
<dbReference type="NCBIfam" id="NF040521">
    <property type="entry name" value="C45_proenzyme"/>
    <property type="match status" value="1"/>
</dbReference>
<protein>
    <submittedName>
        <fullName evidence="2">Choloylglycine hydrolase</fullName>
    </submittedName>
</protein>